<evidence type="ECO:0000313" key="10">
    <source>
        <dbReference type="Proteomes" id="UP000467840"/>
    </source>
</evidence>
<organism evidence="9 10">
    <name type="scientific">Hevea brasiliensis</name>
    <name type="common">Para rubber tree</name>
    <name type="synonym">Siphonia brasiliensis</name>
    <dbReference type="NCBI Taxonomy" id="3981"/>
    <lineage>
        <taxon>Eukaryota</taxon>
        <taxon>Viridiplantae</taxon>
        <taxon>Streptophyta</taxon>
        <taxon>Embryophyta</taxon>
        <taxon>Tracheophyta</taxon>
        <taxon>Spermatophyta</taxon>
        <taxon>Magnoliopsida</taxon>
        <taxon>eudicotyledons</taxon>
        <taxon>Gunneridae</taxon>
        <taxon>Pentapetalae</taxon>
        <taxon>rosids</taxon>
        <taxon>fabids</taxon>
        <taxon>Malpighiales</taxon>
        <taxon>Euphorbiaceae</taxon>
        <taxon>Crotonoideae</taxon>
        <taxon>Micrandreae</taxon>
        <taxon>Hevea</taxon>
    </lineage>
</organism>
<gene>
    <name evidence="9" type="ORF">GH714_033889</name>
</gene>
<keyword evidence="3" id="KW-0645">Protease</keyword>
<accession>A0A6A6N8D2</accession>
<evidence type="ECO:0000256" key="7">
    <source>
        <dbReference type="ARBA" id="ARBA00023180"/>
    </source>
</evidence>
<dbReference type="InterPro" id="IPR029058">
    <property type="entry name" value="AB_hydrolase_fold"/>
</dbReference>
<protein>
    <recommendedName>
        <fullName evidence="11">Carboxypeptidase</fullName>
    </recommendedName>
</protein>
<evidence type="ECO:0008006" key="11">
    <source>
        <dbReference type="Google" id="ProtNLM"/>
    </source>
</evidence>
<sequence length="320" mass="35720">MEQGSQEEEITDANKQIVDTLFGINLSSVGGSKENDRIQSLPGQPKVAFEQYGGYITVDKSAGRAYYYYFVEAKHSKESLPLLLWLNGGLVAHLWLMEQWKSLDHLEYIVMAKHFITTIFHGMTIGNAVINDETDNLGMYDYYGNHALTSPETVQKIHQYCNFSPDFVSKQSRECNLASGKADHDTADIDIYNIYWPLCHNGNLTAKPKQARDILGSWKDSPSTVIPLLQEFMANGLRVWIYSGDTDGRVGGYSQVYQGDLTFVTVRGAGHQVPSYQPERSLSMIKHFLSGNPLPKGSSSQRPFATVGFNSAQNSEITVV</sequence>
<dbReference type="PANTHER" id="PTHR11802">
    <property type="entry name" value="SERINE PROTEASE FAMILY S10 SERINE CARBOXYPEPTIDASE"/>
    <property type="match status" value="1"/>
</dbReference>
<keyword evidence="2" id="KW-0121">Carboxypeptidase</keyword>
<reference evidence="9 10" key="1">
    <citation type="journal article" date="2020" name="Mol. Plant">
        <title>The Chromosome-Based Rubber Tree Genome Provides New Insights into Spurge Genome Evolution and Rubber Biosynthesis.</title>
        <authorList>
            <person name="Liu J."/>
            <person name="Shi C."/>
            <person name="Shi C.C."/>
            <person name="Li W."/>
            <person name="Zhang Q.J."/>
            <person name="Zhang Y."/>
            <person name="Li K."/>
            <person name="Lu H.F."/>
            <person name="Shi C."/>
            <person name="Zhu S.T."/>
            <person name="Xiao Z.Y."/>
            <person name="Nan H."/>
            <person name="Yue Y."/>
            <person name="Zhu X.G."/>
            <person name="Wu Y."/>
            <person name="Hong X.N."/>
            <person name="Fan G.Y."/>
            <person name="Tong Y."/>
            <person name="Zhang D."/>
            <person name="Mao C.L."/>
            <person name="Liu Y.L."/>
            <person name="Hao S.J."/>
            <person name="Liu W.Q."/>
            <person name="Lv M.Q."/>
            <person name="Zhang H.B."/>
            <person name="Liu Y."/>
            <person name="Hu-Tang G.R."/>
            <person name="Wang J.P."/>
            <person name="Wang J.H."/>
            <person name="Sun Y.H."/>
            <person name="Ni S.B."/>
            <person name="Chen W.B."/>
            <person name="Zhang X.C."/>
            <person name="Jiao Y.N."/>
            <person name="Eichler E.E."/>
            <person name="Li G.H."/>
            <person name="Liu X."/>
            <person name="Gao L.Z."/>
        </authorList>
    </citation>
    <scope>NUCLEOTIDE SEQUENCE [LARGE SCALE GENOMIC DNA]</scope>
    <source>
        <strain evidence="10">cv. GT1</strain>
        <tissue evidence="9">Leaf</tissue>
    </source>
</reference>
<dbReference type="AlphaFoldDB" id="A0A6A6N8D2"/>
<dbReference type="Pfam" id="PF00450">
    <property type="entry name" value="Peptidase_S10"/>
    <property type="match status" value="3"/>
</dbReference>
<comment type="caution">
    <text evidence="9">The sequence shown here is derived from an EMBL/GenBank/DDBJ whole genome shotgun (WGS) entry which is preliminary data.</text>
</comment>
<evidence type="ECO:0000256" key="6">
    <source>
        <dbReference type="ARBA" id="ARBA00023157"/>
    </source>
</evidence>
<keyword evidence="10" id="KW-1185">Reference proteome</keyword>
<evidence type="ECO:0000256" key="1">
    <source>
        <dbReference type="ARBA" id="ARBA00009431"/>
    </source>
</evidence>
<evidence type="ECO:0000256" key="8">
    <source>
        <dbReference type="ARBA" id="ARBA00037399"/>
    </source>
</evidence>
<dbReference type="Proteomes" id="UP000467840">
    <property type="component" value="Chromosome 10"/>
</dbReference>
<evidence type="ECO:0000256" key="2">
    <source>
        <dbReference type="ARBA" id="ARBA00022645"/>
    </source>
</evidence>
<evidence type="ECO:0000256" key="3">
    <source>
        <dbReference type="ARBA" id="ARBA00022670"/>
    </source>
</evidence>
<keyword evidence="6" id="KW-1015">Disulfide bond</keyword>
<proteinExistence type="inferred from homology"/>
<dbReference type="GO" id="GO:0004185">
    <property type="term" value="F:serine-type carboxypeptidase activity"/>
    <property type="evidence" value="ECO:0007669"/>
    <property type="project" value="InterPro"/>
</dbReference>
<keyword evidence="4" id="KW-0732">Signal</keyword>
<dbReference type="Gene3D" id="3.40.50.1820">
    <property type="entry name" value="alpha/beta hydrolase"/>
    <property type="match status" value="3"/>
</dbReference>
<dbReference type="InterPro" id="IPR001563">
    <property type="entry name" value="Peptidase_S10"/>
</dbReference>
<name>A0A6A6N8D2_HEVBR</name>
<dbReference type="GO" id="GO:0006508">
    <property type="term" value="P:proteolysis"/>
    <property type="evidence" value="ECO:0007669"/>
    <property type="project" value="UniProtKB-KW"/>
</dbReference>
<evidence type="ECO:0000313" key="9">
    <source>
        <dbReference type="EMBL" id="KAF2321105.1"/>
    </source>
</evidence>
<evidence type="ECO:0000256" key="5">
    <source>
        <dbReference type="ARBA" id="ARBA00022801"/>
    </source>
</evidence>
<comment type="similarity">
    <text evidence="1">Belongs to the peptidase S10 family.</text>
</comment>
<comment type="function">
    <text evidence="8">Probable carboxypeptidase.</text>
</comment>
<dbReference type="InterPro" id="IPR033124">
    <property type="entry name" value="Ser_caboxypep_his_AS"/>
</dbReference>
<dbReference type="EMBL" id="JAAGAX010000003">
    <property type="protein sequence ID" value="KAF2321105.1"/>
    <property type="molecule type" value="Genomic_DNA"/>
</dbReference>
<dbReference type="PROSITE" id="PS00560">
    <property type="entry name" value="CARBOXYPEPT_SER_HIS"/>
    <property type="match status" value="1"/>
</dbReference>
<dbReference type="SUPFAM" id="SSF53474">
    <property type="entry name" value="alpha/beta-Hydrolases"/>
    <property type="match status" value="1"/>
</dbReference>
<dbReference type="PANTHER" id="PTHR11802:SF132">
    <property type="entry name" value="SERINE CARBOXYPEPTIDASE-LIKE 36-RELATED"/>
    <property type="match status" value="1"/>
</dbReference>
<keyword evidence="5" id="KW-0378">Hydrolase</keyword>
<evidence type="ECO:0000256" key="4">
    <source>
        <dbReference type="ARBA" id="ARBA00022729"/>
    </source>
</evidence>
<dbReference type="GO" id="GO:0005773">
    <property type="term" value="C:vacuole"/>
    <property type="evidence" value="ECO:0007669"/>
    <property type="project" value="TreeGrafter"/>
</dbReference>
<keyword evidence="7" id="KW-0325">Glycoprotein</keyword>